<dbReference type="RefSeq" id="WP_151132257.1">
    <property type="nucleotide sequence ID" value="NZ_CP043311.1"/>
</dbReference>
<evidence type="ECO:0000256" key="3">
    <source>
        <dbReference type="ARBA" id="ARBA00022679"/>
    </source>
</evidence>
<dbReference type="PRINTS" id="PR00996">
    <property type="entry name" value="CHERMTFRASE"/>
</dbReference>
<dbReference type="GO" id="GO:0008983">
    <property type="term" value="F:protein-glutamate O-methyltransferase activity"/>
    <property type="evidence" value="ECO:0007669"/>
    <property type="project" value="UniProtKB-EC"/>
</dbReference>
<feature type="binding site" evidence="6">
    <location>
        <position position="81"/>
    </location>
    <ligand>
        <name>S-adenosyl-L-methionine</name>
        <dbReference type="ChEBI" id="CHEBI:59789"/>
    </ligand>
</feature>
<evidence type="ECO:0000256" key="1">
    <source>
        <dbReference type="ARBA" id="ARBA00001541"/>
    </source>
</evidence>
<keyword evidence="9" id="KW-1185">Reference proteome</keyword>
<feature type="binding site" evidence="6">
    <location>
        <begin position="204"/>
        <end position="205"/>
    </location>
    <ligand>
        <name>S-adenosyl-L-methionine</name>
        <dbReference type="ChEBI" id="CHEBI:59789"/>
    </ligand>
</feature>
<feature type="binding site" evidence="6">
    <location>
        <begin position="222"/>
        <end position="223"/>
    </location>
    <ligand>
        <name>S-adenosyl-L-methionine</name>
        <dbReference type="ChEBI" id="CHEBI:59789"/>
    </ligand>
</feature>
<dbReference type="KEGG" id="plal:FXN65_06445"/>
<dbReference type="InterPro" id="IPR022641">
    <property type="entry name" value="CheR_N"/>
</dbReference>
<comment type="catalytic activity">
    <reaction evidence="1 5">
        <text>L-glutamyl-[protein] + S-adenosyl-L-methionine = [protein]-L-glutamate 5-O-methyl ester + S-adenosyl-L-homocysteine</text>
        <dbReference type="Rhea" id="RHEA:24452"/>
        <dbReference type="Rhea" id="RHEA-COMP:10208"/>
        <dbReference type="Rhea" id="RHEA-COMP:10311"/>
        <dbReference type="ChEBI" id="CHEBI:29973"/>
        <dbReference type="ChEBI" id="CHEBI:57856"/>
        <dbReference type="ChEBI" id="CHEBI:59789"/>
        <dbReference type="ChEBI" id="CHEBI:82795"/>
        <dbReference type="EC" id="2.1.1.80"/>
    </reaction>
</comment>
<dbReference type="Gene3D" id="1.10.155.10">
    <property type="entry name" value="Chemotaxis receptor methyltransferase CheR, N-terminal domain"/>
    <property type="match status" value="1"/>
</dbReference>
<feature type="binding site" evidence="6">
    <location>
        <position position="121"/>
    </location>
    <ligand>
        <name>S-adenosyl-L-methionine</name>
        <dbReference type="ChEBI" id="CHEBI:59789"/>
    </ligand>
</feature>
<dbReference type="PANTHER" id="PTHR24422">
    <property type="entry name" value="CHEMOTAXIS PROTEIN METHYLTRANSFERASE"/>
    <property type="match status" value="1"/>
</dbReference>
<accession>A0A5J6QKC1</accession>
<evidence type="ECO:0000313" key="9">
    <source>
        <dbReference type="Proteomes" id="UP000327179"/>
    </source>
</evidence>
<dbReference type="Pfam" id="PF01739">
    <property type="entry name" value="CheR"/>
    <property type="match status" value="1"/>
</dbReference>
<dbReference type="EC" id="2.1.1.80" evidence="5"/>
<feature type="binding site" evidence="6">
    <location>
        <position position="87"/>
    </location>
    <ligand>
        <name>S-adenosyl-L-methionine</name>
        <dbReference type="ChEBI" id="CHEBI:59789"/>
    </ligand>
</feature>
<dbReference type="SUPFAM" id="SSF53335">
    <property type="entry name" value="S-adenosyl-L-methionine-dependent methyltransferases"/>
    <property type="match status" value="1"/>
</dbReference>
<evidence type="ECO:0000313" key="8">
    <source>
        <dbReference type="EMBL" id="QEY61711.1"/>
    </source>
</evidence>
<dbReference type="InterPro" id="IPR026024">
    <property type="entry name" value="Chemotaxis_MeTrfase_CheR"/>
</dbReference>
<evidence type="ECO:0000256" key="4">
    <source>
        <dbReference type="ARBA" id="ARBA00022691"/>
    </source>
</evidence>
<evidence type="ECO:0000259" key="7">
    <source>
        <dbReference type="PROSITE" id="PS50123"/>
    </source>
</evidence>
<dbReference type="Pfam" id="PF03705">
    <property type="entry name" value="CheR_N"/>
    <property type="match status" value="1"/>
</dbReference>
<dbReference type="InterPro" id="IPR050903">
    <property type="entry name" value="Bact_Chemotaxis_MeTrfase"/>
</dbReference>
<comment type="function">
    <text evidence="5">Methylation of the membrane-bound methyl-accepting chemotaxis proteins (MCP) to form gamma-glutamyl methyl ester residues in MCP.</text>
</comment>
<dbReference type="Gene3D" id="3.40.50.150">
    <property type="entry name" value="Vaccinia Virus protein VP39"/>
    <property type="match status" value="1"/>
</dbReference>
<dbReference type="InterPro" id="IPR022642">
    <property type="entry name" value="CheR_C"/>
</dbReference>
<evidence type="ECO:0000256" key="5">
    <source>
        <dbReference type="PIRNR" id="PIRNR000410"/>
    </source>
</evidence>
<evidence type="ECO:0000256" key="6">
    <source>
        <dbReference type="PIRSR" id="PIRSR000410-1"/>
    </source>
</evidence>
<dbReference type="SMART" id="SM00138">
    <property type="entry name" value="MeTrc"/>
    <property type="match status" value="1"/>
</dbReference>
<organism evidence="8 9">
    <name type="scientific">Metapseudomonas lalkuanensis</name>
    <dbReference type="NCBI Taxonomy" id="2604832"/>
    <lineage>
        <taxon>Bacteria</taxon>
        <taxon>Pseudomonadati</taxon>
        <taxon>Pseudomonadota</taxon>
        <taxon>Gammaproteobacteria</taxon>
        <taxon>Pseudomonadales</taxon>
        <taxon>Pseudomonadaceae</taxon>
        <taxon>Metapseudomonas</taxon>
    </lineage>
</organism>
<keyword evidence="4 5" id="KW-0949">S-adenosyl-L-methionine</keyword>
<dbReference type="GO" id="GO:0032259">
    <property type="term" value="P:methylation"/>
    <property type="evidence" value="ECO:0007669"/>
    <property type="project" value="UniProtKB-KW"/>
</dbReference>
<feature type="binding site" evidence="6">
    <location>
        <position position="83"/>
    </location>
    <ligand>
        <name>S-adenosyl-L-methionine</name>
        <dbReference type="ChEBI" id="CHEBI:59789"/>
    </ligand>
</feature>
<feature type="binding site" evidence="6">
    <location>
        <position position="146"/>
    </location>
    <ligand>
        <name>S-adenosyl-L-methionine</name>
        <dbReference type="ChEBI" id="CHEBI:59789"/>
    </ligand>
</feature>
<dbReference type="SUPFAM" id="SSF47757">
    <property type="entry name" value="Chemotaxis receptor methyltransferase CheR, N-terminal domain"/>
    <property type="match status" value="1"/>
</dbReference>
<keyword evidence="2 5" id="KW-0489">Methyltransferase</keyword>
<sequence length="281" mass="32428">MNAQVLGEHEFGYNDHDFEQVRERLYRRAGISLAASKQQMVYSRLARRLRQLELRTFSAYLAYLDQHPEEWQPFINALTTNITAFFRERHHFDQLVALAREPQRRGRPLRFWSAASSTGEEPYSMAIALHQALGERAQGIQIIASDIDTGVLETARRGVYPLERLAQLDPALRKRYFQRGTGSNAGLARVVPELRQMVEFRRINLLDKDWRLSGGLEAIFCRNVMIYFDKPTQVRLLERMVRLLRPDGLFFAGHSESFVQANHVVKLVSRTVYQPVPGASI</sequence>
<dbReference type="InterPro" id="IPR000780">
    <property type="entry name" value="CheR_MeTrfase"/>
</dbReference>
<gene>
    <name evidence="8" type="ORF">FXN65_06445</name>
</gene>
<keyword evidence="3 5" id="KW-0808">Transferase</keyword>
<proteinExistence type="predicted"/>
<dbReference type="Proteomes" id="UP000327179">
    <property type="component" value="Chromosome"/>
</dbReference>
<dbReference type="AlphaFoldDB" id="A0A5J6QKC1"/>
<reference evidence="8 9" key="1">
    <citation type="submission" date="2019-08" db="EMBL/GenBank/DDBJ databases">
        <title>Whole-genome Sequencing of e-waste polymer degrading bacterium Pseudomonas sp. strain PE08.</title>
        <authorList>
            <person name="Kirdat K."/>
            <person name="Debbarma P."/>
            <person name="Narawade N."/>
            <person name="Suyal D."/>
            <person name="Thorat V."/>
            <person name="Shouche Y."/>
            <person name="Goel R."/>
            <person name="Yadav A."/>
        </authorList>
    </citation>
    <scope>NUCLEOTIDE SEQUENCE [LARGE SCALE GENOMIC DNA]</scope>
    <source>
        <strain evidence="8 9">PE08</strain>
    </source>
</reference>
<dbReference type="PANTHER" id="PTHR24422:SF19">
    <property type="entry name" value="CHEMOTAXIS PROTEIN METHYLTRANSFERASE"/>
    <property type="match status" value="1"/>
</dbReference>
<dbReference type="InterPro" id="IPR036804">
    <property type="entry name" value="CheR_N_sf"/>
</dbReference>
<name>A0A5J6QKC1_9GAMM</name>
<feature type="domain" description="CheR-type methyltransferase" evidence="7">
    <location>
        <begin position="6"/>
        <end position="278"/>
    </location>
</feature>
<dbReference type="PIRSF" id="PIRSF000410">
    <property type="entry name" value="CheR"/>
    <property type="match status" value="1"/>
</dbReference>
<dbReference type="EMBL" id="CP043311">
    <property type="protein sequence ID" value="QEY61711.1"/>
    <property type="molecule type" value="Genomic_DNA"/>
</dbReference>
<protein>
    <recommendedName>
        <fullName evidence="5">Chemotaxis protein methyltransferase</fullName>
        <ecNumber evidence="5">2.1.1.80</ecNumber>
    </recommendedName>
</protein>
<evidence type="ECO:0000256" key="2">
    <source>
        <dbReference type="ARBA" id="ARBA00022603"/>
    </source>
</evidence>
<dbReference type="InterPro" id="IPR029063">
    <property type="entry name" value="SAM-dependent_MTases_sf"/>
</dbReference>
<dbReference type="PROSITE" id="PS50123">
    <property type="entry name" value="CHER"/>
    <property type="match status" value="1"/>
</dbReference>